<dbReference type="PANTHER" id="PTHR30509:SF9">
    <property type="entry name" value="MULTIDRUG RESISTANCE PROTEIN MDTO"/>
    <property type="match status" value="1"/>
</dbReference>
<evidence type="ECO:0000256" key="2">
    <source>
        <dbReference type="ARBA" id="ARBA00022475"/>
    </source>
</evidence>
<evidence type="ECO:0000256" key="4">
    <source>
        <dbReference type="ARBA" id="ARBA00022989"/>
    </source>
</evidence>
<evidence type="ECO:0000313" key="8">
    <source>
        <dbReference type="EMBL" id="KAB8040855.1"/>
    </source>
</evidence>
<dbReference type="AlphaFoldDB" id="A0A6N6VW28"/>
<feature type="transmembrane region" description="Helical" evidence="7">
    <location>
        <begin position="20"/>
        <end position="40"/>
    </location>
</feature>
<organism evidence="8 9">
    <name type="scientific">Silvanigrella paludirubra</name>
    <dbReference type="NCBI Taxonomy" id="2499159"/>
    <lineage>
        <taxon>Bacteria</taxon>
        <taxon>Pseudomonadati</taxon>
        <taxon>Bdellovibrionota</taxon>
        <taxon>Oligoflexia</taxon>
        <taxon>Silvanigrellales</taxon>
        <taxon>Silvanigrellaceae</taxon>
        <taxon>Silvanigrella</taxon>
    </lineage>
</organism>
<comment type="subcellular location">
    <subcellularLocation>
        <location evidence="1">Cell membrane</location>
        <topology evidence="1">Multi-pass membrane protein</topology>
    </subcellularLocation>
</comment>
<dbReference type="OrthoDB" id="6538131at2"/>
<evidence type="ECO:0000256" key="3">
    <source>
        <dbReference type="ARBA" id="ARBA00022692"/>
    </source>
</evidence>
<dbReference type="RefSeq" id="WP_153418376.1">
    <property type="nucleotide sequence ID" value="NZ_WFLM01000001.1"/>
</dbReference>
<sequence length="360" mass="41689">MKFASVVLNDFKTILTKDSLRFGIKCGVLSCIFAAIWIYYKIPMGFWGVYSAYIVMQNHTGSTLKKGVQRISGHIIIAIFSYFYAIIFLNGYLLLSIIPVIVGYFILGYLVACSDHIRYAGISGGIGFGIMLFEYPLDKLTLQVVYLRSGIIIGSAIVGIIFDHFVFPVKTSAVFNDQLKKNISLLSNVINSVEKKQLPELEENLNNVNLNIYQTSKQITDFSIFQASRKKFIYLEIFNSLKCIFYNFKKYKLLLEYKNPFLISEQIDLNEKEIILFIKNKFSEIEKLFSISFFKSEFLENKNSQTLNLKEHIVNIRSLNWYIKAPLENRINIYSRLENLYQIANELNYCHEVILKNIKK</sequence>
<keyword evidence="9" id="KW-1185">Reference proteome</keyword>
<dbReference type="Proteomes" id="UP000437748">
    <property type="component" value="Unassembled WGS sequence"/>
</dbReference>
<keyword evidence="5 7" id="KW-0472">Membrane</keyword>
<evidence type="ECO:0000313" key="9">
    <source>
        <dbReference type="Proteomes" id="UP000437748"/>
    </source>
</evidence>
<keyword evidence="4 7" id="KW-1133">Transmembrane helix</keyword>
<keyword evidence="3 7" id="KW-0812">Transmembrane</keyword>
<name>A0A6N6VW28_9BACT</name>
<accession>A0A6N6VW28</accession>
<protein>
    <recommendedName>
        <fullName evidence="10">FUSC family protein</fullName>
    </recommendedName>
</protein>
<dbReference type="GO" id="GO:0005886">
    <property type="term" value="C:plasma membrane"/>
    <property type="evidence" value="ECO:0007669"/>
    <property type="project" value="UniProtKB-SubCell"/>
</dbReference>
<reference evidence="8 9" key="1">
    <citation type="submission" date="2019-10" db="EMBL/GenBank/DDBJ databases">
        <title>New species of Slilvanegrellaceae.</title>
        <authorList>
            <person name="Pitt A."/>
            <person name="Hahn M.W."/>
        </authorList>
    </citation>
    <scope>NUCLEOTIDE SEQUENCE [LARGE SCALE GENOMIC DNA]</scope>
    <source>
        <strain evidence="8 9">SP-Ram-0.45-NSY-1</strain>
    </source>
</reference>
<evidence type="ECO:0000256" key="1">
    <source>
        <dbReference type="ARBA" id="ARBA00004651"/>
    </source>
</evidence>
<dbReference type="PANTHER" id="PTHR30509">
    <property type="entry name" value="P-HYDROXYBENZOIC ACID EFFLUX PUMP SUBUNIT-RELATED"/>
    <property type="match status" value="1"/>
</dbReference>
<feature type="transmembrane region" description="Helical" evidence="7">
    <location>
        <begin position="71"/>
        <end position="87"/>
    </location>
</feature>
<feature type="transmembrane region" description="Helical" evidence="7">
    <location>
        <begin position="93"/>
        <end position="112"/>
    </location>
</feature>
<keyword evidence="6" id="KW-0175">Coiled coil</keyword>
<feature type="transmembrane region" description="Helical" evidence="7">
    <location>
        <begin position="143"/>
        <end position="162"/>
    </location>
</feature>
<evidence type="ECO:0000256" key="6">
    <source>
        <dbReference type="SAM" id="Coils"/>
    </source>
</evidence>
<evidence type="ECO:0000256" key="5">
    <source>
        <dbReference type="ARBA" id="ARBA00023136"/>
    </source>
</evidence>
<evidence type="ECO:0000256" key="7">
    <source>
        <dbReference type="SAM" id="Phobius"/>
    </source>
</evidence>
<evidence type="ECO:0008006" key="10">
    <source>
        <dbReference type="Google" id="ProtNLM"/>
    </source>
</evidence>
<feature type="coiled-coil region" evidence="6">
    <location>
        <begin position="176"/>
        <end position="211"/>
    </location>
</feature>
<proteinExistence type="predicted"/>
<keyword evidence="2" id="KW-1003">Cell membrane</keyword>
<feature type="transmembrane region" description="Helical" evidence="7">
    <location>
        <begin position="119"/>
        <end position="137"/>
    </location>
</feature>
<gene>
    <name evidence="8" type="ORF">GCL60_02700</name>
</gene>
<comment type="caution">
    <text evidence="8">The sequence shown here is derived from an EMBL/GenBank/DDBJ whole genome shotgun (WGS) entry which is preliminary data.</text>
</comment>
<dbReference type="EMBL" id="WFLM01000001">
    <property type="protein sequence ID" value="KAB8040855.1"/>
    <property type="molecule type" value="Genomic_DNA"/>
</dbReference>